<name>A0ABD2PLT6_9PLAT</name>
<dbReference type="AlphaFoldDB" id="A0ABD2PLT6"/>
<evidence type="ECO:0000313" key="2">
    <source>
        <dbReference type="Proteomes" id="UP001626550"/>
    </source>
</evidence>
<dbReference type="Proteomes" id="UP001626550">
    <property type="component" value="Unassembled WGS sequence"/>
</dbReference>
<evidence type="ECO:0000313" key="1">
    <source>
        <dbReference type="EMBL" id="KAL3308460.1"/>
    </source>
</evidence>
<comment type="caution">
    <text evidence="1">The sequence shown here is derived from an EMBL/GenBank/DDBJ whole genome shotgun (WGS) entry which is preliminary data.</text>
</comment>
<proteinExistence type="predicted"/>
<dbReference type="EMBL" id="JBJKFK010005194">
    <property type="protein sequence ID" value="KAL3308460.1"/>
    <property type="molecule type" value="Genomic_DNA"/>
</dbReference>
<reference evidence="1 2" key="1">
    <citation type="submission" date="2024-11" db="EMBL/GenBank/DDBJ databases">
        <title>Adaptive evolution of stress response genes in parasites aligns with host niche diversity.</title>
        <authorList>
            <person name="Hahn C."/>
            <person name="Resl P."/>
        </authorList>
    </citation>
    <scope>NUCLEOTIDE SEQUENCE [LARGE SCALE GENOMIC DNA]</scope>
    <source>
        <strain evidence="1">EGGRZ-B1_66</strain>
        <tissue evidence="1">Body</tissue>
    </source>
</reference>
<protein>
    <submittedName>
        <fullName evidence="1">Uncharacterized protein</fullName>
    </submittedName>
</protein>
<accession>A0ABD2PLT6</accession>
<keyword evidence="2" id="KW-1185">Reference proteome</keyword>
<organism evidence="1 2">
    <name type="scientific">Cichlidogyrus casuarinus</name>
    <dbReference type="NCBI Taxonomy" id="1844966"/>
    <lineage>
        <taxon>Eukaryota</taxon>
        <taxon>Metazoa</taxon>
        <taxon>Spiralia</taxon>
        <taxon>Lophotrochozoa</taxon>
        <taxon>Platyhelminthes</taxon>
        <taxon>Monogenea</taxon>
        <taxon>Monopisthocotylea</taxon>
        <taxon>Dactylogyridea</taxon>
        <taxon>Ancyrocephalidae</taxon>
        <taxon>Cichlidogyrus</taxon>
    </lineage>
</organism>
<sequence length="81" mass="9238">MELTEDFVDAVKEVALLFELPDLIKNLENFHSLPVMENKVTGKKWLLIGGPSTQDCQSLDLHQGNWTKGKEFPELPREISK</sequence>
<gene>
    <name evidence="1" type="ORF">Ciccas_013008</name>
</gene>